<dbReference type="GO" id="GO:0045892">
    <property type="term" value="P:negative regulation of DNA-templated transcription"/>
    <property type="evidence" value="ECO:0007669"/>
    <property type="project" value="TreeGrafter"/>
</dbReference>
<keyword evidence="7" id="KW-1185">Reference proteome</keyword>
<dbReference type="GO" id="GO:0003700">
    <property type="term" value="F:DNA-binding transcription factor activity"/>
    <property type="evidence" value="ECO:0007669"/>
    <property type="project" value="InterPro"/>
</dbReference>
<dbReference type="InParanoid" id="E3IYA3"/>
<dbReference type="KEGG" id="fri:FraEuI1c_4710"/>
<dbReference type="AlphaFoldDB" id="E3IYA3"/>
<dbReference type="HOGENOM" id="CLU_063236_2_2_11"/>
<dbReference type="InterPro" id="IPR036388">
    <property type="entry name" value="WH-like_DNA-bd_sf"/>
</dbReference>
<gene>
    <name evidence="6" type="ordered locus">FraEuI1c_4710</name>
</gene>
<feature type="domain" description="HTH gntR-type" evidence="5">
    <location>
        <begin position="26"/>
        <end position="96"/>
    </location>
</feature>
<dbReference type="InterPro" id="IPR028978">
    <property type="entry name" value="Chorismate_lyase_/UTRA_dom_sf"/>
</dbReference>
<dbReference type="Gene3D" id="1.10.10.10">
    <property type="entry name" value="Winged helix-like DNA-binding domain superfamily/Winged helix DNA-binding domain"/>
    <property type="match status" value="1"/>
</dbReference>
<dbReference type="PROSITE" id="PS50949">
    <property type="entry name" value="HTH_GNTR"/>
    <property type="match status" value="1"/>
</dbReference>
<organism evidence="6 7">
    <name type="scientific">Pseudofrankia inefficax (strain DSM 45817 / CECT 9037 / DDB 130130 / EuI1c)</name>
    <name type="common">Frankia inefficax</name>
    <dbReference type="NCBI Taxonomy" id="298654"/>
    <lineage>
        <taxon>Bacteria</taxon>
        <taxon>Bacillati</taxon>
        <taxon>Actinomycetota</taxon>
        <taxon>Actinomycetes</taxon>
        <taxon>Frankiales</taxon>
        <taxon>Frankiaceae</taxon>
        <taxon>Pseudofrankia</taxon>
    </lineage>
</organism>
<reference evidence="6 7" key="1">
    <citation type="submission" date="2010-10" db="EMBL/GenBank/DDBJ databases">
        <title>Complete sequence of Frankia sp. EuI1c.</title>
        <authorList>
            <consortium name="US DOE Joint Genome Institute"/>
            <person name="Lucas S."/>
            <person name="Copeland A."/>
            <person name="Lapidus A."/>
            <person name="Cheng J.-F."/>
            <person name="Bruce D."/>
            <person name="Goodwin L."/>
            <person name="Pitluck S."/>
            <person name="Chertkov O."/>
            <person name="Detter J.C."/>
            <person name="Han C."/>
            <person name="Tapia R."/>
            <person name="Land M."/>
            <person name="Hauser L."/>
            <person name="Jeffries C."/>
            <person name="Kyrpides N."/>
            <person name="Ivanova N."/>
            <person name="Mikhailova N."/>
            <person name="Beauchemin N."/>
            <person name="Sen A."/>
            <person name="Sur S.A."/>
            <person name="Gtari M."/>
            <person name="Wall L."/>
            <person name="Tisa L."/>
            <person name="Woyke T."/>
        </authorList>
    </citation>
    <scope>NUCLEOTIDE SEQUENCE [LARGE SCALE GENOMIC DNA]</scope>
    <source>
        <strain evidence="7">DSM 45817 / CECT 9037 / EuI1c</strain>
    </source>
</reference>
<dbReference type="SUPFAM" id="SSF46785">
    <property type="entry name" value="Winged helix' DNA-binding domain"/>
    <property type="match status" value="1"/>
</dbReference>
<dbReference type="SMART" id="SM00345">
    <property type="entry name" value="HTH_GNTR"/>
    <property type="match status" value="1"/>
</dbReference>
<dbReference type="STRING" id="298654.FraEuI1c_4710"/>
<dbReference type="Pfam" id="PF07702">
    <property type="entry name" value="UTRA"/>
    <property type="match status" value="1"/>
</dbReference>
<dbReference type="InterPro" id="IPR050679">
    <property type="entry name" value="Bact_HTH_transcr_reg"/>
</dbReference>
<evidence type="ECO:0000313" key="7">
    <source>
        <dbReference type="Proteomes" id="UP000002484"/>
    </source>
</evidence>
<evidence type="ECO:0000256" key="1">
    <source>
        <dbReference type="ARBA" id="ARBA00023015"/>
    </source>
</evidence>
<dbReference type="EMBL" id="CP002299">
    <property type="protein sequence ID" value="ADP82701.1"/>
    <property type="molecule type" value="Genomic_DNA"/>
</dbReference>
<feature type="region of interest" description="Disordered" evidence="4">
    <location>
        <begin position="1"/>
        <end position="26"/>
    </location>
</feature>
<accession>E3IYA3</accession>
<keyword evidence="2" id="KW-0238">DNA-binding</keyword>
<dbReference type="Pfam" id="PF00392">
    <property type="entry name" value="GntR"/>
    <property type="match status" value="1"/>
</dbReference>
<dbReference type="InterPro" id="IPR000524">
    <property type="entry name" value="Tscrpt_reg_HTH_GntR"/>
</dbReference>
<dbReference type="InterPro" id="IPR011663">
    <property type="entry name" value="UTRA"/>
</dbReference>
<evidence type="ECO:0000256" key="3">
    <source>
        <dbReference type="ARBA" id="ARBA00023163"/>
    </source>
</evidence>
<name>E3IYA3_PSEI1</name>
<dbReference type="PANTHER" id="PTHR44846:SF1">
    <property type="entry name" value="MANNOSYL-D-GLYCERATE TRANSPORT_METABOLISM SYSTEM REPRESSOR MNGR-RELATED"/>
    <property type="match status" value="1"/>
</dbReference>
<dbReference type="SMART" id="SM00866">
    <property type="entry name" value="UTRA"/>
    <property type="match status" value="1"/>
</dbReference>
<sequence length="267" mass="28851">MDRQPVTVGQTGRMALDFDPSGAPLGPTAADVRRRLRHLVTDGAHRPGERLGGERDLAASLGVSRETLRQALTSLEREGVVLRVRGRGGGTFVAPRKVERDLTRIVGVPELLRTQGFTAGSQVVSAALEPADETVAKALELEPGDPVARIVRLRLADGGPISLENACFPARRFPGLFNLPLGGSLYELFAEEYDIRPGEALEQIEVVLAGDEEAVLLRSAVGAPLLALDRTTRDQDGQPFEHSHDLFRADRIRILVRSTGTTVATTR</sequence>
<dbReference type="SUPFAM" id="SSF64288">
    <property type="entry name" value="Chorismate lyase-like"/>
    <property type="match status" value="1"/>
</dbReference>
<keyword evidence="3" id="KW-0804">Transcription</keyword>
<dbReference type="eggNOG" id="COG2188">
    <property type="taxonomic scope" value="Bacteria"/>
</dbReference>
<proteinExistence type="predicted"/>
<protein>
    <submittedName>
        <fullName evidence="6">Transcriptional regulator, GntR family</fullName>
    </submittedName>
</protein>
<dbReference type="PRINTS" id="PR00035">
    <property type="entry name" value="HTHGNTR"/>
</dbReference>
<dbReference type="Proteomes" id="UP000002484">
    <property type="component" value="Chromosome"/>
</dbReference>
<dbReference type="PANTHER" id="PTHR44846">
    <property type="entry name" value="MANNOSYL-D-GLYCERATE TRANSPORT/METABOLISM SYSTEM REPRESSOR MNGR-RELATED"/>
    <property type="match status" value="1"/>
</dbReference>
<dbReference type="Gene3D" id="3.40.1410.10">
    <property type="entry name" value="Chorismate lyase-like"/>
    <property type="match status" value="1"/>
</dbReference>
<evidence type="ECO:0000313" key="6">
    <source>
        <dbReference type="EMBL" id="ADP82701.1"/>
    </source>
</evidence>
<evidence type="ECO:0000256" key="2">
    <source>
        <dbReference type="ARBA" id="ARBA00023125"/>
    </source>
</evidence>
<dbReference type="CDD" id="cd07377">
    <property type="entry name" value="WHTH_GntR"/>
    <property type="match status" value="1"/>
</dbReference>
<evidence type="ECO:0000259" key="5">
    <source>
        <dbReference type="PROSITE" id="PS50949"/>
    </source>
</evidence>
<dbReference type="GO" id="GO:0003677">
    <property type="term" value="F:DNA binding"/>
    <property type="evidence" value="ECO:0007669"/>
    <property type="project" value="UniProtKB-KW"/>
</dbReference>
<evidence type="ECO:0000256" key="4">
    <source>
        <dbReference type="SAM" id="MobiDB-lite"/>
    </source>
</evidence>
<keyword evidence="1" id="KW-0805">Transcription regulation</keyword>
<dbReference type="InterPro" id="IPR036390">
    <property type="entry name" value="WH_DNA-bd_sf"/>
</dbReference>